<accession>A0A6B0UQ74</accession>
<keyword evidence="1" id="KW-0732">Signal</keyword>
<proteinExistence type="predicted"/>
<dbReference type="AlphaFoldDB" id="A0A6B0UQ74"/>
<organism evidence="2">
    <name type="scientific">Ixodes ricinus</name>
    <name type="common">Common tick</name>
    <name type="synonym">Acarus ricinus</name>
    <dbReference type="NCBI Taxonomy" id="34613"/>
    <lineage>
        <taxon>Eukaryota</taxon>
        <taxon>Metazoa</taxon>
        <taxon>Ecdysozoa</taxon>
        <taxon>Arthropoda</taxon>
        <taxon>Chelicerata</taxon>
        <taxon>Arachnida</taxon>
        <taxon>Acari</taxon>
        <taxon>Parasitiformes</taxon>
        <taxon>Ixodida</taxon>
        <taxon>Ixodoidea</taxon>
        <taxon>Ixodidae</taxon>
        <taxon>Ixodinae</taxon>
        <taxon>Ixodes</taxon>
    </lineage>
</organism>
<dbReference type="EMBL" id="GIFC01009571">
    <property type="protein sequence ID" value="MXU91654.1"/>
    <property type="molecule type" value="Transcribed_RNA"/>
</dbReference>
<feature type="signal peptide" evidence="1">
    <location>
        <begin position="1"/>
        <end position="27"/>
    </location>
</feature>
<evidence type="ECO:0000256" key="1">
    <source>
        <dbReference type="SAM" id="SignalP"/>
    </source>
</evidence>
<protein>
    <submittedName>
        <fullName evidence="2">Putative secreted protein</fullName>
    </submittedName>
</protein>
<reference evidence="2" key="1">
    <citation type="submission" date="2019-12" db="EMBL/GenBank/DDBJ databases">
        <title>An insight into the sialome of adult female Ixodes ricinus ticks feeding for 6 days.</title>
        <authorList>
            <person name="Perner J."/>
            <person name="Ribeiro J.M.C."/>
        </authorList>
    </citation>
    <scope>NUCLEOTIDE SEQUENCE</scope>
    <source>
        <strain evidence="2">Semi-engorged</strain>
        <tissue evidence="2">Salivary glands</tissue>
    </source>
</reference>
<feature type="chain" id="PRO_5025573872" evidence="1">
    <location>
        <begin position="28"/>
        <end position="124"/>
    </location>
</feature>
<evidence type="ECO:0000313" key="2">
    <source>
        <dbReference type="EMBL" id="MXU91654.1"/>
    </source>
</evidence>
<sequence length="124" mass="13578">MIRNYRSKTSELCFLPACLLLGGDASARQLVCFPGRVQACVCGTRVPSSRGSRLRSQLCDPSTSTSQTFPCHLWNATAYCSSSATVRCDERRLPSTKSRLLDDGPRVFERFLRGSAVGRVGDAQ</sequence>
<name>A0A6B0UQ74_IXORI</name>